<feature type="region of interest" description="Disordered" evidence="1">
    <location>
        <begin position="100"/>
        <end position="194"/>
    </location>
</feature>
<feature type="transmembrane region" description="Helical" evidence="2">
    <location>
        <begin position="42"/>
        <end position="64"/>
    </location>
</feature>
<protein>
    <submittedName>
        <fullName evidence="4">Uncharacterized protein LOC125178928</fullName>
    </submittedName>
</protein>
<feature type="compositionally biased region" description="Polar residues" evidence="1">
    <location>
        <begin position="131"/>
        <end position="166"/>
    </location>
</feature>
<name>A0A979FRL0_HYAAZ</name>
<feature type="compositionally biased region" description="Low complexity" evidence="1">
    <location>
        <begin position="113"/>
        <end position="123"/>
    </location>
</feature>
<dbReference type="AlphaFoldDB" id="A0A979FRL0"/>
<organism evidence="3 4">
    <name type="scientific">Hyalella azteca</name>
    <name type="common">Amphipod</name>
    <dbReference type="NCBI Taxonomy" id="294128"/>
    <lineage>
        <taxon>Eukaryota</taxon>
        <taxon>Metazoa</taxon>
        <taxon>Ecdysozoa</taxon>
        <taxon>Arthropoda</taxon>
        <taxon>Crustacea</taxon>
        <taxon>Multicrustacea</taxon>
        <taxon>Malacostraca</taxon>
        <taxon>Eumalacostraca</taxon>
        <taxon>Peracarida</taxon>
        <taxon>Amphipoda</taxon>
        <taxon>Senticaudata</taxon>
        <taxon>Talitrida</taxon>
        <taxon>Talitroidea</taxon>
        <taxon>Hyalellidae</taxon>
        <taxon>Hyalella</taxon>
    </lineage>
</organism>
<keyword evidence="2" id="KW-1133">Transmembrane helix</keyword>
<keyword evidence="2" id="KW-0812">Transmembrane</keyword>
<reference evidence="4" key="1">
    <citation type="submission" date="2025-08" db="UniProtKB">
        <authorList>
            <consortium name="RefSeq"/>
        </authorList>
    </citation>
    <scope>IDENTIFICATION</scope>
    <source>
        <tissue evidence="4">Whole organism</tissue>
    </source>
</reference>
<dbReference type="Proteomes" id="UP000694843">
    <property type="component" value="Unplaced"/>
</dbReference>
<keyword evidence="2" id="KW-0472">Membrane</keyword>
<dbReference type="RefSeq" id="XP_047739771.1">
    <property type="nucleotide sequence ID" value="XM_047883815.1"/>
</dbReference>
<evidence type="ECO:0000256" key="1">
    <source>
        <dbReference type="SAM" id="MobiDB-lite"/>
    </source>
</evidence>
<gene>
    <name evidence="4" type="primary">LOC125178928</name>
</gene>
<dbReference type="GeneID" id="125178928"/>
<accession>A0A979FRL0</accession>
<keyword evidence="3" id="KW-1185">Reference proteome</keyword>
<dbReference type="OrthoDB" id="10611416at2759"/>
<sequence>MEIFNISSVHDTTPIPPEGSIDTFIITELQETSILPYSKASIHTGLFVVSLLFFIFFILIIASITQCKRSLRIPHEEFVLVQTSAVPSYMTIVDTRSHPGTDFHLYPRNQKPSSSNNINYNIYPAQDKPPSYQSTVQNEDPPTYQSANEHLRTQASTTESSTTPDISQGAVPKRQVSSNNPFLKKTVSDSKKSIDADAENFTDDEVFYEASSCTSAKTEVQSSENKTRSK</sequence>
<evidence type="ECO:0000313" key="4">
    <source>
        <dbReference type="RefSeq" id="XP_047739771.1"/>
    </source>
</evidence>
<proteinExistence type="predicted"/>
<dbReference type="KEGG" id="hazt:125178928"/>
<evidence type="ECO:0000256" key="2">
    <source>
        <dbReference type="SAM" id="Phobius"/>
    </source>
</evidence>
<evidence type="ECO:0000313" key="3">
    <source>
        <dbReference type="Proteomes" id="UP000694843"/>
    </source>
</evidence>